<protein>
    <recommendedName>
        <fullName evidence="1">Cupin type-2 domain-containing protein</fullName>
    </recommendedName>
</protein>
<evidence type="ECO:0000259" key="1">
    <source>
        <dbReference type="Pfam" id="PF07883"/>
    </source>
</evidence>
<reference evidence="2 3" key="1">
    <citation type="submission" date="2018-12" db="EMBL/GenBank/DDBJ databases">
        <title>Rubrispira sanarue gen. nov., sp., nov., a member of the order Silvanigrellales, isolated from a brackish lake in Hamamatsu Japan.</title>
        <authorList>
            <person name="Maejima Y."/>
            <person name="Iino T."/>
            <person name="Muraguchi Y."/>
            <person name="Fukuda K."/>
            <person name="Nojiri H."/>
            <person name="Ohkuma M."/>
            <person name="Moriuchi R."/>
            <person name="Dohra H."/>
            <person name="Kimbara K."/>
            <person name="Shintani M."/>
        </authorList>
    </citation>
    <scope>NUCLEOTIDE SEQUENCE [LARGE SCALE GENOMIC DNA]</scope>
    <source>
        <strain evidence="2 3">RF1110005</strain>
    </source>
</reference>
<dbReference type="InterPro" id="IPR014710">
    <property type="entry name" value="RmlC-like_jellyroll"/>
</dbReference>
<feature type="domain" description="Cupin type-2" evidence="1">
    <location>
        <begin position="50"/>
        <end position="103"/>
    </location>
</feature>
<sequence>MYQFKLPNGIVLYKWPHKIDPTEELMKKELINLGFKAYDLQTCGPWFERSSHAHNYEEIRAAVEGCITFHFAEFPITIEAGDIVIIPPGIPHEAISHNSRPFKAFKGSRSGERSVTEFGDGRGSIEDLASQKINKG</sequence>
<dbReference type="Gene3D" id="2.60.120.10">
    <property type="entry name" value="Jelly Rolls"/>
    <property type="match status" value="1"/>
</dbReference>
<proteinExistence type="predicted"/>
<keyword evidence="3" id="KW-1185">Reference proteome</keyword>
<dbReference type="RefSeq" id="WP_130612470.1">
    <property type="nucleotide sequence ID" value="NZ_AP019368.1"/>
</dbReference>
<accession>A0A4P2VQ94</accession>
<organism evidence="2 3">
    <name type="scientific">Fluviispira sanaruensis</name>
    <dbReference type="NCBI Taxonomy" id="2493639"/>
    <lineage>
        <taxon>Bacteria</taxon>
        <taxon>Pseudomonadati</taxon>
        <taxon>Bdellovibrionota</taxon>
        <taxon>Oligoflexia</taxon>
        <taxon>Silvanigrellales</taxon>
        <taxon>Silvanigrellaceae</taxon>
        <taxon>Fluviispira</taxon>
    </lineage>
</organism>
<dbReference type="InterPro" id="IPR011051">
    <property type="entry name" value="RmlC_Cupin_sf"/>
</dbReference>
<dbReference type="AlphaFoldDB" id="A0A4P2VQ94"/>
<dbReference type="Pfam" id="PF07883">
    <property type="entry name" value="Cupin_2"/>
    <property type="match status" value="1"/>
</dbReference>
<dbReference type="EMBL" id="AP019368">
    <property type="protein sequence ID" value="BBH54540.1"/>
    <property type="molecule type" value="Genomic_DNA"/>
</dbReference>
<dbReference type="Proteomes" id="UP000291236">
    <property type="component" value="Chromosome"/>
</dbReference>
<name>A0A4P2VQ94_FLUSA</name>
<gene>
    <name evidence="2" type="ORF">JCM31447_30110</name>
</gene>
<evidence type="ECO:0000313" key="3">
    <source>
        <dbReference type="Proteomes" id="UP000291236"/>
    </source>
</evidence>
<dbReference type="SUPFAM" id="SSF51182">
    <property type="entry name" value="RmlC-like cupins"/>
    <property type="match status" value="1"/>
</dbReference>
<dbReference type="InterPro" id="IPR013096">
    <property type="entry name" value="Cupin_2"/>
</dbReference>
<dbReference type="OrthoDB" id="3620182at2"/>
<dbReference type="KEGG" id="sbf:JCM31447_30110"/>
<evidence type="ECO:0000313" key="2">
    <source>
        <dbReference type="EMBL" id="BBH54540.1"/>
    </source>
</evidence>